<dbReference type="CDD" id="cd01335">
    <property type="entry name" value="Radical_SAM"/>
    <property type="match status" value="1"/>
</dbReference>
<sequence length="351" mass="39733">MSLPLYLKNLGLEISNPCNERCIHCYRTGEKTRTGFLSADEVKAILVQTAEFIDSGCHITVTGGEVFLNPQWKDILQVISASGKRFSLFTNGTLLDEEAALFLSSLKNKGLKEVQLSLYALEEDIHDEVTGLKGSCAKTKRALSLLRRYEIPVFISCPVMQMNKNSFHHLAAWADANGIPSCCDLMIFDNADYTQKNRNQRLSIKDLEEIFPVTMDPQFNLSYIWGKGGYNQTPETTPFYGSVQNGLCIAGDGTVYPMIGCYRELGNIHTDSLKEIFFNHPLLKEMRTIMAADFEECRSCEAFDFCHFCPTAHLNANQGQLYRLDENYCNYIRTIKSFALRRDALETNKKD</sequence>
<gene>
    <name evidence="7" type="ORF">IAA16_00055</name>
</gene>
<evidence type="ECO:0000313" key="7">
    <source>
        <dbReference type="EMBL" id="MBU3848939.1"/>
    </source>
</evidence>
<dbReference type="InterPro" id="IPR050377">
    <property type="entry name" value="Radical_SAM_PqqE_MftC-like"/>
</dbReference>
<dbReference type="EMBL" id="JAHLFV010000001">
    <property type="protein sequence ID" value="MBU3848939.1"/>
    <property type="molecule type" value="Genomic_DNA"/>
</dbReference>
<reference evidence="7" key="1">
    <citation type="journal article" date="2021" name="PeerJ">
        <title>Extensive microbial diversity within the chicken gut microbiome revealed by metagenomics and culture.</title>
        <authorList>
            <person name="Gilroy R."/>
            <person name="Ravi A."/>
            <person name="Getino M."/>
            <person name="Pursley I."/>
            <person name="Horton D.L."/>
            <person name="Alikhan N.F."/>
            <person name="Baker D."/>
            <person name="Gharbi K."/>
            <person name="Hall N."/>
            <person name="Watson M."/>
            <person name="Adriaenssens E.M."/>
            <person name="Foster-Nyarko E."/>
            <person name="Jarju S."/>
            <person name="Secka A."/>
            <person name="Antonio M."/>
            <person name="Oren A."/>
            <person name="Chaudhuri R.R."/>
            <person name="La Ragione R."/>
            <person name="Hildebrand F."/>
            <person name="Pallen M.J."/>
        </authorList>
    </citation>
    <scope>NUCLEOTIDE SEQUENCE</scope>
    <source>
        <strain evidence="7">Gambia15-2214</strain>
    </source>
</reference>
<dbReference type="GO" id="GO:0046872">
    <property type="term" value="F:metal ion binding"/>
    <property type="evidence" value="ECO:0007669"/>
    <property type="project" value="UniProtKB-KW"/>
</dbReference>
<feature type="domain" description="Radical SAM core" evidence="6">
    <location>
        <begin position="4"/>
        <end position="227"/>
    </location>
</feature>
<protein>
    <submittedName>
        <fullName evidence="7">Radical SAM protein</fullName>
    </submittedName>
</protein>
<proteinExistence type="predicted"/>
<comment type="cofactor">
    <cofactor evidence="1">
        <name>[4Fe-4S] cluster</name>
        <dbReference type="ChEBI" id="CHEBI:49883"/>
    </cofactor>
</comment>
<dbReference type="PANTHER" id="PTHR11228">
    <property type="entry name" value="RADICAL SAM DOMAIN PROTEIN"/>
    <property type="match status" value="1"/>
</dbReference>
<dbReference type="PANTHER" id="PTHR11228:SF7">
    <property type="entry name" value="PQQA PEPTIDE CYCLASE"/>
    <property type="match status" value="1"/>
</dbReference>
<evidence type="ECO:0000256" key="3">
    <source>
        <dbReference type="ARBA" id="ARBA00022723"/>
    </source>
</evidence>
<keyword evidence="3" id="KW-0479">Metal-binding</keyword>
<dbReference type="Pfam" id="PF13186">
    <property type="entry name" value="SPASM"/>
    <property type="match status" value="1"/>
</dbReference>
<dbReference type="Pfam" id="PF04055">
    <property type="entry name" value="Radical_SAM"/>
    <property type="match status" value="1"/>
</dbReference>
<organism evidence="7 8">
    <name type="scientific">Candidatus Treponema excrementipullorum</name>
    <dbReference type="NCBI Taxonomy" id="2838768"/>
    <lineage>
        <taxon>Bacteria</taxon>
        <taxon>Pseudomonadati</taxon>
        <taxon>Spirochaetota</taxon>
        <taxon>Spirochaetia</taxon>
        <taxon>Spirochaetales</taxon>
        <taxon>Treponemataceae</taxon>
        <taxon>Treponema</taxon>
    </lineage>
</organism>
<dbReference type="Proteomes" id="UP000823914">
    <property type="component" value="Unassembled WGS sequence"/>
</dbReference>
<dbReference type="SFLD" id="SFLDG01067">
    <property type="entry name" value="SPASM/twitch_domain_containing"/>
    <property type="match status" value="1"/>
</dbReference>
<reference evidence="7" key="2">
    <citation type="submission" date="2021-04" db="EMBL/GenBank/DDBJ databases">
        <authorList>
            <person name="Gilroy R."/>
        </authorList>
    </citation>
    <scope>NUCLEOTIDE SEQUENCE</scope>
    <source>
        <strain evidence="7">Gambia15-2214</strain>
    </source>
</reference>
<dbReference type="GO" id="GO:0003824">
    <property type="term" value="F:catalytic activity"/>
    <property type="evidence" value="ECO:0007669"/>
    <property type="project" value="InterPro"/>
</dbReference>
<evidence type="ECO:0000256" key="1">
    <source>
        <dbReference type="ARBA" id="ARBA00001966"/>
    </source>
</evidence>
<dbReference type="AlphaFoldDB" id="A0A9E2L076"/>
<dbReference type="InterPro" id="IPR007197">
    <property type="entry name" value="rSAM"/>
</dbReference>
<dbReference type="GO" id="GO:0051536">
    <property type="term" value="F:iron-sulfur cluster binding"/>
    <property type="evidence" value="ECO:0007669"/>
    <property type="project" value="UniProtKB-KW"/>
</dbReference>
<dbReference type="InterPro" id="IPR013785">
    <property type="entry name" value="Aldolase_TIM"/>
</dbReference>
<keyword evidence="2" id="KW-0949">S-adenosyl-L-methionine</keyword>
<accession>A0A9E2L076</accession>
<dbReference type="SUPFAM" id="SSF102114">
    <property type="entry name" value="Radical SAM enzymes"/>
    <property type="match status" value="1"/>
</dbReference>
<comment type="caution">
    <text evidence="7">The sequence shown here is derived from an EMBL/GenBank/DDBJ whole genome shotgun (WGS) entry which is preliminary data.</text>
</comment>
<evidence type="ECO:0000256" key="2">
    <source>
        <dbReference type="ARBA" id="ARBA00022691"/>
    </source>
</evidence>
<dbReference type="PROSITE" id="PS51918">
    <property type="entry name" value="RADICAL_SAM"/>
    <property type="match status" value="1"/>
</dbReference>
<evidence type="ECO:0000256" key="5">
    <source>
        <dbReference type="ARBA" id="ARBA00023014"/>
    </source>
</evidence>
<dbReference type="InterPro" id="IPR023885">
    <property type="entry name" value="4Fe4S-binding_SPASM_dom"/>
</dbReference>
<dbReference type="Gene3D" id="3.20.20.70">
    <property type="entry name" value="Aldolase class I"/>
    <property type="match status" value="1"/>
</dbReference>
<keyword evidence="4" id="KW-0408">Iron</keyword>
<dbReference type="InterPro" id="IPR058240">
    <property type="entry name" value="rSAM_sf"/>
</dbReference>
<evidence type="ECO:0000313" key="8">
    <source>
        <dbReference type="Proteomes" id="UP000823914"/>
    </source>
</evidence>
<keyword evidence="5" id="KW-0411">Iron-sulfur</keyword>
<evidence type="ECO:0000256" key="4">
    <source>
        <dbReference type="ARBA" id="ARBA00023004"/>
    </source>
</evidence>
<name>A0A9E2L076_9SPIR</name>
<dbReference type="SFLD" id="SFLDG01386">
    <property type="entry name" value="main_SPASM_domain-containing"/>
    <property type="match status" value="1"/>
</dbReference>
<dbReference type="SFLD" id="SFLDS00029">
    <property type="entry name" value="Radical_SAM"/>
    <property type="match status" value="1"/>
</dbReference>
<evidence type="ECO:0000259" key="6">
    <source>
        <dbReference type="PROSITE" id="PS51918"/>
    </source>
</evidence>